<organism evidence="1 2">
    <name type="scientific">Vermiconidia calcicola</name>
    <dbReference type="NCBI Taxonomy" id="1690605"/>
    <lineage>
        <taxon>Eukaryota</taxon>
        <taxon>Fungi</taxon>
        <taxon>Dikarya</taxon>
        <taxon>Ascomycota</taxon>
        <taxon>Pezizomycotina</taxon>
        <taxon>Dothideomycetes</taxon>
        <taxon>Dothideomycetidae</taxon>
        <taxon>Mycosphaerellales</taxon>
        <taxon>Extremaceae</taxon>
        <taxon>Vermiconidia</taxon>
    </lineage>
</organism>
<dbReference type="Proteomes" id="UP001281147">
    <property type="component" value="Unassembled WGS sequence"/>
</dbReference>
<dbReference type="EMBL" id="JAUTXU010000140">
    <property type="protein sequence ID" value="KAK3704318.1"/>
    <property type="molecule type" value="Genomic_DNA"/>
</dbReference>
<accession>A0ACC3MV45</accession>
<sequence>MNLFEEFLYSPKNSRGHSSPMRVAIEQNTPETVEASLDTEDRRSREEILAHIQRQDEEVEAAIQSQILHGIPKTPEAQQATTSSTSEEHNTGRPDSERDSIVGDTQLRFPWSKNNRPILPVISPREGKAQQKVAKQATWVEALRAGHDPTKPPQGSPRKTSWIAPEAADSATSAPLAPSSGPIFTADQLAEAASFASGATRGGARVRLPPSRASKSARPKAFARDERPAARLVAARKAPPPQPSNASGPKPSAASSNTLPPHLRKQMEARALRESSGHSASNASETGSSSQKTQDQASNTGLLPAANTWEVGCVASPISAPVSDLNGGACERENRLEATESSALQASDECFLKDFRSGLKGSRFALLATPPRKLSQESVQSLDAPEESPAEQIEKENAPPINNLAARAMSKEVLKSFNPSSQDYRSENKQPHLQCDQCKRWTSSLRTSSPFLCNGCQAVDIDRLDEANRMINGASTELRTNEPGGARQKERYQWPPRKQSGPSRHEESQTLLDSRSKECTEAKHSEATPPQQSSWGIDLVVSQQDSDEDPCDLDHQNASAMASQGDVNESYKAIPEFLAKASPQRYSSPAPAESGTADNQNREATMSSTRPERQAIAKTAVEMLNKEADRRRTEMTTSQSFGDSTSAGDNASRRSGSQHQAAYQHPDLLDLDFAFTHASAEPTAKPVKSGRTSSLAPQAHPFFAPISKPNIAERAPAVQAPVARSYSQNVAYMPTGVGAHSPAPVFATTYDGALQHAFGSGTSHLSPGPLHYQTMRGSHSGPASSPYGAMLYQDWDPYTARSTSPGLSPYALQPSFGSYNTTAQSQGPIALNQNASATVSFYTNNGQVRKVTPLRALPIVKPPEKKYDDAFPALPATSKDTKPKSIVPPPGLQAAKGDVQSTFDALLRTEKHLDSARGTSIQGVKSFSGNMQRRSTSLDADIADGSASRGKEELLAHSGVQPAPQQHPEYASTDNGDGGETAVRLKAGEASVSPAISPTKTKTAAKRKKQTLRASLREAWAKREGIRTRLLGTWTLDGARALEDETETYNALREDLASCMANGELNEEDSRVFPRLEKSSLAAPKVRPGAHAGPKMENVHAGQKSKQSPVKKSPTDMAELMNKALDARNRYDDAHAVFRRPPPQGRTNLKQLREHAEAKIEFAAKHYAQKRLALADAYGGELPAKWKEALWTYDDKAVKRSRDAWNL</sequence>
<comment type="caution">
    <text evidence="1">The sequence shown here is derived from an EMBL/GenBank/DDBJ whole genome shotgun (WGS) entry which is preliminary data.</text>
</comment>
<name>A0ACC3MV45_9PEZI</name>
<protein>
    <submittedName>
        <fullName evidence="1">Uncharacterized protein</fullName>
    </submittedName>
</protein>
<evidence type="ECO:0000313" key="2">
    <source>
        <dbReference type="Proteomes" id="UP001281147"/>
    </source>
</evidence>
<reference evidence="1" key="1">
    <citation type="submission" date="2023-07" db="EMBL/GenBank/DDBJ databases">
        <title>Black Yeasts Isolated from many extreme environments.</title>
        <authorList>
            <person name="Coleine C."/>
            <person name="Stajich J.E."/>
            <person name="Selbmann L."/>
        </authorList>
    </citation>
    <scope>NUCLEOTIDE SEQUENCE</scope>
    <source>
        <strain evidence="1">CCFEE 5714</strain>
    </source>
</reference>
<keyword evidence="2" id="KW-1185">Reference proteome</keyword>
<evidence type="ECO:0000313" key="1">
    <source>
        <dbReference type="EMBL" id="KAK3704318.1"/>
    </source>
</evidence>
<gene>
    <name evidence="1" type="ORF">LTR37_013871</name>
</gene>
<proteinExistence type="predicted"/>